<dbReference type="InterPro" id="IPR003614">
    <property type="entry name" value="Knottins"/>
</dbReference>
<dbReference type="AlphaFoldDB" id="A0A835EJE1"/>
<evidence type="ECO:0000256" key="1">
    <source>
        <dbReference type="SAM" id="MobiDB-lite"/>
    </source>
</evidence>
<name>A0A835EJE1_9POAL</name>
<proteinExistence type="predicted"/>
<evidence type="ECO:0000313" key="5">
    <source>
        <dbReference type="Proteomes" id="UP000636709"/>
    </source>
</evidence>
<gene>
    <name evidence="4" type="ORF">HU200_038197</name>
</gene>
<dbReference type="Proteomes" id="UP000636709">
    <property type="component" value="Unassembled WGS sequence"/>
</dbReference>
<dbReference type="SUPFAM" id="SSF57095">
    <property type="entry name" value="Scorpion toxin-like"/>
    <property type="match status" value="1"/>
</dbReference>
<comment type="caution">
    <text evidence="4">The sequence shown here is derived from an EMBL/GenBank/DDBJ whole genome shotgun (WGS) entry which is preliminary data.</text>
</comment>
<dbReference type="OrthoDB" id="10301825at2759"/>
<dbReference type="EMBL" id="JACEFO010001905">
    <property type="protein sequence ID" value="KAF8694454.1"/>
    <property type="molecule type" value="Genomic_DNA"/>
</dbReference>
<reference evidence="4" key="1">
    <citation type="submission" date="2020-07" db="EMBL/GenBank/DDBJ databases">
        <title>Genome sequence and genetic diversity analysis of an under-domesticated orphan crop, white fonio (Digitaria exilis).</title>
        <authorList>
            <person name="Bennetzen J.L."/>
            <person name="Chen S."/>
            <person name="Ma X."/>
            <person name="Wang X."/>
            <person name="Yssel A.E.J."/>
            <person name="Chaluvadi S.R."/>
            <person name="Johnson M."/>
            <person name="Gangashetty P."/>
            <person name="Hamidou F."/>
            <person name="Sanogo M.D."/>
            <person name="Zwaenepoel A."/>
            <person name="Wallace J."/>
            <person name="Van De Peer Y."/>
            <person name="Van Deynze A."/>
        </authorList>
    </citation>
    <scope>NUCLEOTIDE SEQUENCE</scope>
    <source>
        <tissue evidence="4">Leaves</tissue>
    </source>
</reference>
<keyword evidence="2" id="KW-0732">Signal</keyword>
<evidence type="ECO:0000313" key="4">
    <source>
        <dbReference type="EMBL" id="KAF8694454.1"/>
    </source>
</evidence>
<feature type="domain" description="Knottins-like" evidence="3">
    <location>
        <begin position="39"/>
        <end position="70"/>
    </location>
</feature>
<keyword evidence="5" id="KW-1185">Reference proteome</keyword>
<protein>
    <recommendedName>
        <fullName evidence="3">Knottins-like domain-containing protein</fullName>
    </recommendedName>
</protein>
<dbReference type="Pfam" id="PF00304">
    <property type="entry name" value="Gamma-thionin"/>
    <property type="match status" value="1"/>
</dbReference>
<organism evidence="4 5">
    <name type="scientific">Digitaria exilis</name>
    <dbReference type="NCBI Taxonomy" id="1010633"/>
    <lineage>
        <taxon>Eukaryota</taxon>
        <taxon>Viridiplantae</taxon>
        <taxon>Streptophyta</taxon>
        <taxon>Embryophyta</taxon>
        <taxon>Tracheophyta</taxon>
        <taxon>Spermatophyta</taxon>
        <taxon>Magnoliopsida</taxon>
        <taxon>Liliopsida</taxon>
        <taxon>Poales</taxon>
        <taxon>Poaceae</taxon>
        <taxon>PACMAD clade</taxon>
        <taxon>Panicoideae</taxon>
        <taxon>Panicodae</taxon>
        <taxon>Paniceae</taxon>
        <taxon>Anthephorinae</taxon>
        <taxon>Digitaria</taxon>
    </lineage>
</organism>
<evidence type="ECO:0000259" key="3">
    <source>
        <dbReference type="Pfam" id="PF00304"/>
    </source>
</evidence>
<feature type="chain" id="PRO_5033045747" description="Knottins-like domain-containing protein" evidence="2">
    <location>
        <begin position="26"/>
        <end position="97"/>
    </location>
</feature>
<dbReference type="Gene3D" id="3.30.30.10">
    <property type="entry name" value="Knottin, scorpion toxin-like"/>
    <property type="match status" value="1"/>
</dbReference>
<sequence length="97" mass="10656">MSFNKKIMAAGFTLAFLLVSFGAEAYVTVPCPLVTTMDCITDKKCRDCCINSGYDDGTCNGYLWACVCTKHDSPTEKKRSAEEKPVSVGLRRMGMLN</sequence>
<accession>A0A835EJE1</accession>
<dbReference type="InterPro" id="IPR036574">
    <property type="entry name" value="Scorpion_toxin-like_sf"/>
</dbReference>
<feature type="region of interest" description="Disordered" evidence="1">
    <location>
        <begin position="74"/>
        <end position="97"/>
    </location>
</feature>
<feature type="signal peptide" evidence="2">
    <location>
        <begin position="1"/>
        <end position="25"/>
    </location>
</feature>
<evidence type="ECO:0000256" key="2">
    <source>
        <dbReference type="SAM" id="SignalP"/>
    </source>
</evidence>
<feature type="compositionally biased region" description="Basic and acidic residues" evidence="1">
    <location>
        <begin position="74"/>
        <end position="85"/>
    </location>
</feature>